<reference evidence="2" key="1">
    <citation type="journal article" date="2019" name="Int. J. Syst. Evol. Microbiol.">
        <title>The Global Catalogue of Microorganisms (GCM) 10K type strain sequencing project: providing services to taxonomists for standard genome sequencing and annotation.</title>
        <authorList>
            <consortium name="The Broad Institute Genomics Platform"/>
            <consortium name="The Broad Institute Genome Sequencing Center for Infectious Disease"/>
            <person name="Wu L."/>
            <person name="Ma J."/>
        </authorList>
    </citation>
    <scope>NUCLEOTIDE SEQUENCE [LARGE SCALE GENOMIC DNA]</scope>
    <source>
        <strain evidence="2">JCM 3296</strain>
    </source>
</reference>
<sequence length="89" mass="9537">MTVPKGWRGPKEGLEADLVPGRGRLVMGGVGGATQVRLPHADRLVKLGSASGGVRAHTDHRAGCVWRYKRSRLSPVQTSGSRTKREAHA</sequence>
<evidence type="ECO:0000313" key="2">
    <source>
        <dbReference type="Proteomes" id="UP000649573"/>
    </source>
</evidence>
<gene>
    <name evidence="1" type="ORF">GCM10010178_17860</name>
</gene>
<protein>
    <submittedName>
        <fullName evidence="1">Uncharacterized protein</fullName>
    </submittedName>
</protein>
<evidence type="ECO:0000313" key="1">
    <source>
        <dbReference type="EMBL" id="GGU26082.1"/>
    </source>
</evidence>
<proteinExistence type="predicted"/>
<dbReference type="EMBL" id="BMRE01000004">
    <property type="protein sequence ID" value="GGU26082.1"/>
    <property type="molecule type" value="Genomic_DNA"/>
</dbReference>
<organism evidence="1 2">
    <name type="scientific">Lentzea flava</name>
    <dbReference type="NCBI Taxonomy" id="103732"/>
    <lineage>
        <taxon>Bacteria</taxon>
        <taxon>Bacillati</taxon>
        <taxon>Actinomycetota</taxon>
        <taxon>Actinomycetes</taxon>
        <taxon>Pseudonocardiales</taxon>
        <taxon>Pseudonocardiaceae</taxon>
        <taxon>Lentzea</taxon>
    </lineage>
</organism>
<name>A0ABQ2UE00_9PSEU</name>
<comment type="caution">
    <text evidence="1">The sequence shown here is derived from an EMBL/GenBank/DDBJ whole genome shotgun (WGS) entry which is preliminary data.</text>
</comment>
<accession>A0ABQ2UE00</accession>
<keyword evidence="2" id="KW-1185">Reference proteome</keyword>
<dbReference type="Proteomes" id="UP000649573">
    <property type="component" value="Unassembled WGS sequence"/>
</dbReference>